<evidence type="ECO:0000256" key="9">
    <source>
        <dbReference type="SAM" id="Phobius"/>
    </source>
</evidence>
<evidence type="ECO:0000256" key="4">
    <source>
        <dbReference type="ARBA" id="ARBA00022568"/>
    </source>
</evidence>
<protein>
    <submittedName>
        <fullName evidence="12">Sodium/calcium exchanger protein</fullName>
    </submittedName>
</protein>
<dbReference type="Pfam" id="PF01699">
    <property type="entry name" value="Na_Ca_ex"/>
    <property type="match status" value="1"/>
</dbReference>
<name>A0A0C2D018_9BILA</name>
<evidence type="ECO:0000313" key="12">
    <source>
        <dbReference type="EMBL" id="KIH55367.1"/>
    </source>
</evidence>
<evidence type="ECO:0000256" key="6">
    <source>
        <dbReference type="ARBA" id="ARBA00022989"/>
    </source>
</evidence>
<evidence type="ECO:0000256" key="1">
    <source>
        <dbReference type="ARBA" id="ARBA00004127"/>
    </source>
</evidence>
<dbReference type="GO" id="GO:0098794">
    <property type="term" value="C:postsynapse"/>
    <property type="evidence" value="ECO:0007669"/>
    <property type="project" value="TreeGrafter"/>
</dbReference>
<dbReference type="GO" id="GO:0042383">
    <property type="term" value="C:sarcolemma"/>
    <property type="evidence" value="ECO:0007669"/>
    <property type="project" value="TreeGrafter"/>
</dbReference>
<keyword evidence="6 9" id="KW-1133">Transmembrane helix</keyword>
<dbReference type="AlphaFoldDB" id="A0A0C2D018"/>
<feature type="chain" id="PRO_5002147067" evidence="10">
    <location>
        <begin position="23"/>
        <end position="229"/>
    </location>
</feature>
<dbReference type="InterPro" id="IPR044880">
    <property type="entry name" value="NCX_ion-bd_dom_sf"/>
</dbReference>
<evidence type="ECO:0000256" key="7">
    <source>
        <dbReference type="ARBA" id="ARBA00023065"/>
    </source>
</evidence>
<dbReference type="PANTHER" id="PTHR11878:SF65">
    <property type="entry name" value="NA_CA-EXCHANGE PROTEIN, ISOFORM G"/>
    <property type="match status" value="1"/>
</dbReference>
<dbReference type="GO" id="GO:0030424">
    <property type="term" value="C:axon"/>
    <property type="evidence" value="ECO:0007669"/>
    <property type="project" value="TreeGrafter"/>
</dbReference>
<evidence type="ECO:0000313" key="13">
    <source>
        <dbReference type="Proteomes" id="UP000054047"/>
    </source>
</evidence>
<dbReference type="GO" id="GO:0005432">
    <property type="term" value="F:calcium:sodium antiporter activity"/>
    <property type="evidence" value="ECO:0007669"/>
    <property type="project" value="TreeGrafter"/>
</dbReference>
<keyword evidence="2" id="KW-0813">Transport</keyword>
<dbReference type="EMBL" id="KN737471">
    <property type="protein sequence ID" value="KIH55367.1"/>
    <property type="molecule type" value="Genomic_DNA"/>
</dbReference>
<feature type="signal peptide" evidence="10">
    <location>
        <begin position="1"/>
        <end position="22"/>
    </location>
</feature>
<evidence type="ECO:0000256" key="8">
    <source>
        <dbReference type="ARBA" id="ARBA00023136"/>
    </source>
</evidence>
<feature type="transmembrane region" description="Helical" evidence="9">
    <location>
        <begin position="183"/>
        <end position="215"/>
    </location>
</feature>
<evidence type="ECO:0000259" key="11">
    <source>
        <dbReference type="Pfam" id="PF01699"/>
    </source>
</evidence>
<feature type="transmembrane region" description="Helical" evidence="9">
    <location>
        <begin position="55"/>
        <end position="76"/>
    </location>
</feature>
<keyword evidence="5 9" id="KW-0812">Transmembrane</keyword>
<feature type="transmembrane region" description="Helical" evidence="9">
    <location>
        <begin position="117"/>
        <end position="138"/>
    </location>
</feature>
<feature type="domain" description="Sodium/calcium exchanger membrane region" evidence="11">
    <location>
        <begin position="61"/>
        <end position="198"/>
    </location>
</feature>
<accession>A0A0C2D018</accession>
<comment type="subcellular location">
    <subcellularLocation>
        <location evidence="1">Endomembrane system</location>
        <topology evidence="1">Multi-pass membrane protein</topology>
    </subcellularLocation>
</comment>
<keyword evidence="7" id="KW-0406">Ion transport</keyword>
<evidence type="ECO:0000256" key="2">
    <source>
        <dbReference type="ARBA" id="ARBA00022448"/>
    </source>
</evidence>
<dbReference type="GO" id="GO:0098703">
    <property type="term" value="P:calcium ion import across plasma membrane"/>
    <property type="evidence" value="ECO:0007669"/>
    <property type="project" value="TreeGrafter"/>
</dbReference>
<dbReference type="Gene3D" id="1.20.1420.30">
    <property type="entry name" value="NCX, central ion-binding region"/>
    <property type="match status" value="1"/>
</dbReference>
<dbReference type="InterPro" id="IPR051171">
    <property type="entry name" value="CaCA"/>
</dbReference>
<keyword evidence="3" id="KW-0050">Antiport</keyword>
<keyword evidence="4" id="KW-0109">Calcium transport</keyword>
<feature type="transmembrane region" description="Helical" evidence="9">
    <location>
        <begin position="150"/>
        <end position="171"/>
    </location>
</feature>
<keyword evidence="8 9" id="KW-0472">Membrane</keyword>
<proteinExistence type="predicted"/>
<keyword evidence="13" id="KW-1185">Reference proteome</keyword>
<dbReference type="InterPro" id="IPR004837">
    <property type="entry name" value="NaCa_Exmemb"/>
</dbReference>
<dbReference type="PANTHER" id="PTHR11878">
    <property type="entry name" value="SODIUM/CALCIUM EXCHANGER"/>
    <property type="match status" value="1"/>
</dbReference>
<organism evidence="12 13">
    <name type="scientific">Ancylostoma duodenale</name>
    <dbReference type="NCBI Taxonomy" id="51022"/>
    <lineage>
        <taxon>Eukaryota</taxon>
        <taxon>Metazoa</taxon>
        <taxon>Ecdysozoa</taxon>
        <taxon>Nematoda</taxon>
        <taxon>Chromadorea</taxon>
        <taxon>Rhabditida</taxon>
        <taxon>Rhabditina</taxon>
        <taxon>Rhabditomorpha</taxon>
        <taxon>Strongyloidea</taxon>
        <taxon>Ancylostomatidae</taxon>
        <taxon>Ancylostomatinae</taxon>
        <taxon>Ancylostoma</taxon>
    </lineage>
</organism>
<gene>
    <name evidence="12" type="ORF">ANCDUO_14475</name>
</gene>
<dbReference type="OrthoDB" id="418484at2759"/>
<evidence type="ECO:0000256" key="10">
    <source>
        <dbReference type="SAM" id="SignalP"/>
    </source>
</evidence>
<keyword evidence="10" id="KW-0732">Signal</keyword>
<dbReference type="GO" id="GO:0012505">
    <property type="term" value="C:endomembrane system"/>
    <property type="evidence" value="ECO:0007669"/>
    <property type="project" value="UniProtKB-SubCell"/>
</dbReference>
<dbReference type="Proteomes" id="UP000054047">
    <property type="component" value="Unassembled WGS sequence"/>
</dbReference>
<evidence type="ECO:0000256" key="5">
    <source>
        <dbReference type="ARBA" id="ARBA00022692"/>
    </source>
</evidence>
<reference evidence="12 13" key="1">
    <citation type="submission" date="2013-12" db="EMBL/GenBank/DDBJ databases">
        <title>Draft genome of the parsitic nematode Ancylostoma duodenale.</title>
        <authorList>
            <person name="Mitreva M."/>
        </authorList>
    </citation>
    <scope>NUCLEOTIDE SEQUENCE [LARGE SCALE GENOMIC DNA]</scope>
    <source>
        <strain evidence="12 13">Zhejiang</strain>
    </source>
</reference>
<sequence length="229" mass="25119">MVRLGAWLLAAILVATLDSAVATNCSAADATRNCIDGLIVPIWRPFLDLSPGDKIMRGFIYFLVIAYCFLGVSIVADRFMSSIEVITSMERKIIVKRPGLDPMEVNVRIWNDTVSNLTLMALGSSAPEILLSIIEIIAKKFEAGDLGPNTIVGSAAFNLFMIIAICVSVIPKGEVRRQKHLDVFFVTASWSVPLFIQPVFTIFILSLEISIYLLISQTLGQFSPIFGCT</sequence>
<keyword evidence="4" id="KW-0106">Calcium</keyword>
<evidence type="ECO:0000256" key="3">
    <source>
        <dbReference type="ARBA" id="ARBA00022449"/>
    </source>
</evidence>